<protein>
    <submittedName>
        <fullName evidence="2">Putative candidate secreted effector protein</fullName>
    </submittedName>
</protein>
<gene>
    <name evidence="2" type="ORF">BGHDH14_bgh03464</name>
</gene>
<keyword evidence="3" id="KW-1185">Reference proteome</keyword>
<evidence type="ECO:0000313" key="3">
    <source>
        <dbReference type="Proteomes" id="UP000015441"/>
    </source>
</evidence>
<evidence type="ECO:0000313" key="2">
    <source>
        <dbReference type="EMBL" id="CCU75992.1"/>
    </source>
</evidence>
<name>N1JDJ1_BLUG1</name>
<dbReference type="OrthoDB" id="3610338at2759"/>
<dbReference type="EMBL" id="CAUH01001971">
    <property type="protein sequence ID" value="CCU75992.1"/>
    <property type="molecule type" value="Genomic_DNA"/>
</dbReference>
<accession>N1JDJ1</accession>
<organism evidence="2 3">
    <name type="scientific">Blumeria graminis f. sp. hordei (strain DH14)</name>
    <name type="common">Barley powdery mildew</name>
    <name type="synonym">Oidium monilioides f. sp. hordei</name>
    <dbReference type="NCBI Taxonomy" id="546991"/>
    <lineage>
        <taxon>Eukaryota</taxon>
        <taxon>Fungi</taxon>
        <taxon>Dikarya</taxon>
        <taxon>Ascomycota</taxon>
        <taxon>Pezizomycotina</taxon>
        <taxon>Leotiomycetes</taxon>
        <taxon>Erysiphales</taxon>
        <taxon>Erysiphaceae</taxon>
        <taxon>Blumeria</taxon>
        <taxon>Blumeria hordei</taxon>
    </lineage>
</organism>
<evidence type="ECO:0000256" key="1">
    <source>
        <dbReference type="SAM" id="SignalP"/>
    </source>
</evidence>
<feature type="chain" id="PRO_5004107690" evidence="1">
    <location>
        <begin position="25"/>
        <end position="112"/>
    </location>
</feature>
<comment type="caution">
    <text evidence="2">The sequence shown here is derived from an EMBL/GenBank/DDBJ whole genome shotgun (WGS) entry which is preliminary data.</text>
</comment>
<feature type="signal peptide" evidence="1">
    <location>
        <begin position="1"/>
        <end position="24"/>
    </location>
</feature>
<sequence>MKFSNTASIATLAGLSLLMPAVYGKLMYECWDSTRFEIETIRYYALHASPENTTVLDPTYDDGKIYGVFHFTKSVNSKENKYSVQTVEKEPFIRLFDMTSLARECHIRDLND</sequence>
<reference evidence="2 3" key="1">
    <citation type="journal article" date="2010" name="Science">
        <title>Genome expansion and gene loss in powdery mildew fungi reveal tradeoffs in extreme parasitism.</title>
        <authorList>
            <person name="Spanu P.D."/>
            <person name="Abbott J.C."/>
            <person name="Amselem J."/>
            <person name="Burgis T.A."/>
            <person name="Soanes D.M."/>
            <person name="Stueber K."/>
            <person name="Ver Loren van Themaat E."/>
            <person name="Brown J.K.M."/>
            <person name="Butcher S.A."/>
            <person name="Gurr S.J."/>
            <person name="Lebrun M.-H."/>
            <person name="Ridout C.J."/>
            <person name="Schulze-Lefert P."/>
            <person name="Talbot N.J."/>
            <person name="Ahmadinejad N."/>
            <person name="Ametz C."/>
            <person name="Barton G.R."/>
            <person name="Benjdia M."/>
            <person name="Bidzinski P."/>
            <person name="Bindschedler L.V."/>
            <person name="Both M."/>
            <person name="Brewer M.T."/>
            <person name="Cadle-Davidson L."/>
            <person name="Cadle-Davidson M.M."/>
            <person name="Collemare J."/>
            <person name="Cramer R."/>
            <person name="Frenkel O."/>
            <person name="Godfrey D."/>
            <person name="Harriman J."/>
            <person name="Hoede C."/>
            <person name="King B.C."/>
            <person name="Klages S."/>
            <person name="Kleemann J."/>
            <person name="Knoll D."/>
            <person name="Koti P.S."/>
            <person name="Kreplak J."/>
            <person name="Lopez-Ruiz F.J."/>
            <person name="Lu X."/>
            <person name="Maekawa T."/>
            <person name="Mahanil S."/>
            <person name="Micali C."/>
            <person name="Milgroom M.G."/>
            <person name="Montana G."/>
            <person name="Noir S."/>
            <person name="O'Connell R.J."/>
            <person name="Oberhaensli S."/>
            <person name="Parlange F."/>
            <person name="Pedersen C."/>
            <person name="Quesneville H."/>
            <person name="Reinhardt R."/>
            <person name="Rott M."/>
            <person name="Sacristan S."/>
            <person name="Schmidt S.M."/>
            <person name="Schoen M."/>
            <person name="Skamnioti P."/>
            <person name="Sommer H."/>
            <person name="Stephens A."/>
            <person name="Takahara H."/>
            <person name="Thordal-Christensen H."/>
            <person name="Vigouroux M."/>
            <person name="Wessling R."/>
            <person name="Wicker T."/>
            <person name="Panstruga R."/>
        </authorList>
    </citation>
    <scope>NUCLEOTIDE SEQUENCE [LARGE SCALE GENOMIC DNA]</scope>
    <source>
        <strain evidence="2">DH14</strain>
    </source>
</reference>
<dbReference type="HOGENOM" id="CLU_166977_1_0_1"/>
<dbReference type="InParanoid" id="N1JDJ1"/>
<keyword evidence="1" id="KW-0732">Signal</keyword>
<dbReference type="Proteomes" id="UP000015441">
    <property type="component" value="Unassembled WGS sequence"/>
</dbReference>
<proteinExistence type="predicted"/>
<dbReference type="AlphaFoldDB" id="N1JDJ1"/>